<dbReference type="STRING" id="58919.A0A316ZFJ0"/>
<dbReference type="Proteomes" id="UP000245946">
    <property type="component" value="Unassembled WGS sequence"/>
</dbReference>
<protein>
    <submittedName>
        <fullName evidence="7">Uncharacterized protein</fullName>
    </submittedName>
</protein>
<keyword evidence="8" id="KW-1185">Reference proteome</keyword>
<evidence type="ECO:0000256" key="2">
    <source>
        <dbReference type="ARBA" id="ARBA00005942"/>
    </source>
</evidence>
<evidence type="ECO:0000256" key="1">
    <source>
        <dbReference type="ARBA" id="ARBA00004123"/>
    </source>
</evidence>
<proteinExistence type="inferred from homology"/>
<evidence type="ECO:0000256" key="5">
    <source>
        <dbReference type="ARBA" id="ARBA00023242"/>
    </source>
</evidence>
<comment type="similarity">
    <text evidence="2">Belongs to the Mediator complex subunit 22 family.</text>
</comment>
<name>A0A316ZFJ0_9BASI</name>
<dbReference type="InterPro" id="IPR021487">
    <property type="entry name" value="DUF3140"/>
</dbReference>
<dbReference type="RefSeq" id="XP_025600568.1">
    <property type="nucleotide sequence ID" value="XM_025744953.1"/>
</dbReference>
<evidence type="ECO:0000256" key="3">
    <source>
        <dbReference type="ARBA" id="ARBA00023015"/>
    </source>
</evidence>
<evidence type="ECO:0000313" key="8">
    <source>
        <dbReference type="Proteomes" id="UP000245946"/>
    </source>
</evidence>
<comment type="subcellular location">
    <subcellularLocation>
        <location evidence="1">Nucleus</location>
    </subcellularLocation>
</comment>
<organism evidence="7 8">
    <name type="scientific">Tilletiopsis washingtonensis</name>
    <dbReference type="NCBI Taxonomy" id="58919"/>
    <lineage>
        <taxon>Eukaryota</taxon>
        <taxon>Fungi</taxon>
        <taxon>Dikarya</taxon>
        <taxon>Basidiomycota</taxon>
        <taxon>Ustilaginomycotina</taxon>
        <taxon>Exobasidiomycetes</taxon>
        <taxon>Entylomatales</taxon>
        <taxon>Entylomatales incertae sedis</taxon>
        <taxon>Tilletiopsis</taxon>
    </lineage>
</organism>
<feature type="region of interest" description="Disordered" evidence="6">
    <location>
        <begin position="187"/>
        <end position="231"/>
    </location>
</feature>
<dbReference type="InterPro" id="IPR009332">
    <property type="entry name" value="Med22"/>
</dbReference>
<dbReference type="Pfam" id="PF06179">
    <property type="entry name" value="Med22"/>
    <property type="match status" value="1"/>
</dbReference>
<dbReference type="EMBL" id="KZ819285">
    <property type="protein sequence ID" value="PWO00290.1"/>
    <property type="molecule type" value="Genomic_DNA"/>
</dbReference>
<dbReference type="GO" id="GO:0016592">
    <property type="term" value="C:mediator complex"/>
    <property type="evidence" value="ECO:0007669"/>
    <property type="project" value="InterPro"/>
</dbReference>
<keyword evidence="3" id="KW-0805">Transcription regulation</keyword>
<dbReference type="GO" id="GO:0003712">
    <property type="term" value="F:transcription coregulator activity"/>
    <property type="evidence" value="ECO:0007669"/>
    <property type="project" value="InterPro"/>
</dbReference>
<gene>
    <name evidence="7" type="ORF">FA09DRAFT_358392</name>
</gene>
<evidence type="ECO:0000256" key="6">
    <source>
        <dbReference type="SAM" id="MobiDB-lite"/>
    </source>
</evidence>
<evidence type="ECO:0000256" key="4">
    <source>
        <dbReference type="ARBA" id="ARBA00023163"/>
    </source>
</evidence>
<keyword evidence="5" id="KW-0539">Nucleus</keyword>
<sequence length="231" mass="23863">MSMSPEPRASGAGVAQAASATAHLDSVAEQANRTIDTEVQALIDAFKSIVALAAVRDKDAYTAAQGALEAEARAHVMVRAAQSLTLLSHALKLSLLLSLEPVDSQQGEDRGSRTTLNQEALELIARARHERAECLRLLQACGVGTAPVEGAALAAAAPGAATDPVREEAQDLLTTPPLEQLISGAGSLADATQSMPIGTAAPPAQPFAPESAVPSEQEEEDEEMEEVPVGT</sequence>
<reference evidence="7 8" key="1">
    <citation type="journal article" date="2018" name="Mol. Biol. Evol.">
        <title>Broad Genomic Sampling Reveals a Smut Pathogenic Ancestry of the Fungal Clade Ustilaginomycotina.</title>
        <authorList>
            <person name="Kijpornyongpan T."/>
            <person name="Mondo S.J."/>
            <person name="Barry K."/>
            <person name="Sandor L."/>
            <person name="Lee J."/>
            <person name="Lipzen A."/>
            <person name="Pangilinan J."/>
            <person name="LaButti K."/>
            <person name="Hainaut M."/>
            <person name="Henrissat B."/>
            <person name="Grigoriev I.V."/>
            <person name="Spatafora J.W."/>
            <person name="Aime M.C."/>
        </authorList>
    </citation>
    <scope>NUCLEOTIDE SEQUENCE [LARGE SCALE GENOMIC DNA]</scope>
    <source>
        <strain evidence="7 8">MCA 4186</strain>
    </source>
</reference>
<evidence type="ECO:0000313" key="7">
    <source>
        <dbReference type="EMBL" id="PWO00290.1"/>
    </source>
</evidence>
<dbReference type="GeneID" id="37272497"/>
<accession>A0A316ZFJ0</accession>
<dbReference type="PANTHER" id="PTHR40630">
    <property type="entry name" value="POSSIBLE DNA-BINDING PROTEIN"/>
    <property type="match status" value="1"/>
</dbReference>
<dbReference type="GO" id="GO:0006357">
    <property type="term" value="P:regulation of transcription by RNA polymerase II"/>
    <property type="evidence" value="ECO:0007669"/>
    <property type="project" value="InterPro"/>
</dbReference>
<dbReference type="AlphaFoldDB" id="A0A316ZFJ0"/>
<keyword evidence="4" id="KW-0804">Transcription</keyword>
<dbReference type="PANTHER" id="PTHR40630:SF1">
    <property type="entry name" value="DNA-BINDING PROTEIN"/>
    <property type="match status" value="1"/>
</dbReference>
<dbReference type="OrthoDB" id="203279at2759"/>
<feature type="compositionally biased region" description="Acidic residues" evidence="6">
    <location>
        <begin position="216"/>
        <end position="231"/>
    </location>
</feature>